<dbReference type="Proteomes" id="UP001054945">
    <property type="component" value="Unassembled WGS sequence"/>
</dbReference>
<gene>
    <name evidence="1" type="ORF">CEXT_108491</name>
</gene>
<sequence>MFGTSSRCTGIVNQIRDLIRIDLKYLRVTSQCTTQGSGCCCTQYPVIKTPFDHDQKVLKCVSKAGIADSRVNLVSYQKKNTVCNFHLGKKNTYANVIPGMPMPMHSPMSMYKSCL</sequence>
<comment type="caution">
    <text evidence="1">The sequence shown here is derived from an EMBL/GenBank/DDBJ whole genome shotgun (WGS) entry which is preliminary data.</text>
</comment>
<keyword evidence="2" id="KW-1185">Reference proteome</keyword>
<accession>A0AAV4SUG8</accession>
<evidence type="ECO:0000313" key="1">
    <source>
        <dbReference type="EMBL" id="GIY36639.1"/>
    </source>
</evidence>
<proteinExistence type="predicted"/>
<dbReference type="AlphaFoldDB" id="A0AAV4SUG8"/>
<name>A0AAV4SUG8_CAEEX</name>
<dbReference type="EMBL" id="BPLR01010070">
    <property type="protein sequence ID" value="GIY36639.1"/>
    <property type="molecule type" value="Genomic_DNA"/>
</dbReference>
<evidence type="ECO:0000313" key="2">
    <source>
        <dbReference type="Proteomes" id="UP001054945"/>
    </source>
</evidence>
<protein>
    <submittedName>
        <fullName evidence="1">Uncharacterized protein</fullName>
    </submittedName>
</protein>
<reference evidence="1 2" key="1">
    <citation type="submission" date="2021-06" db="EMBL/GenBank/DDBJ databases">
        <title>Caerostris extrusa draft genome.</title>
        <authorList>
            <person name="Kono N."/>
            <person name="Arakawa K."/>
        </authorList>
    </citation>
    <scope>NUCLEOTIDE SEQUENCE [LARGE SCALE GENOMIC DNA]</scope>
</reference>
<organism evidence="1 2">
    <name type="scientific">Caerostris extrusa</name>
    <name type="common">Bark spider</name>
    <name type="synonym">Caerostris bankana</name>
    <dbReference type="NCBI Taxonomy" id="172846"/>
    <lineage>
        <taxon>Eukaryota</taxon>
        <taxon>Metazoa</taxon>
        <taxon>Ecdysozoa</taxon>
        <taxon>Arthropoda</taxon>
        <taxon>Chelicerata</taxon>
        <taxon>Arachnida</taxon>
        <taxon>Araneae</taxon>
        <taxon>Araneomorphae</taxon>
        <taxon>Entelegynae</taxon>
        <taxon>Araneoidea</taxon>
        <taxon>Araneidae</taxon>
        <taxon>Caerostris</taxon>
    </lineage>
</organism>